<dbReference type="PANTHER" id="PTHR38432:SF1">
    <property type="entry name" value="TELA-LIKE PROTEIN SAOUHSC_01408"/>
    <property type="match status" value="1"/>
</dbReference>
<organism evidence="4 5">
    <name type="scientific">Lachnoanaerobaculum gingivalis</name>
    <dbReference type="NCBI Taxonomy" id="2490855"/>
    <lineage>
        <taxon>Bacteria</taxon>
        <taxon>Bacillati</taxon>
        <taxon>Bacillota</taxon>
        <taxon>Clostridia</taxon>
        <taxon>Lachnospirales</taxon>
        <taxon>Lachnospiraceae</taxon>
        <taxon>Lachnoanaerobaculum</taxon>
    </lineage>
</organism>
<dbReference type="RefSeq" id="WP_128675143.1">
    <property type="nucleotide sequence ID" value="NZ_RRCO01000007.1"/>
</dbReference>
<gene>
    <name evidence="4" type="ORF">EHV10_13255</name>
</gene>
<evidence type="ECO:0000256" key="1">
    <source>
        <dbReference type="ARBA" id="ARBA00005541"/>
    </source>
</evidence>
<dbReference type="AlphaFoldDB" id="A0A3P3QSU6"/>
<dbReference type="OrthoDB" id="9768858at2"/>
<evidence type="ECO:0000313" key="5">
    <source>
        <dbReference type="Proteomes" id="UP000272490"/>
    </source>
</evidence>
<feature type="coiled-coil region" evidence="3">
    <location>
        <begin position="360"/>
        <end position="387"/>
    </location>
</feature>
<reference evidence="4 5" key="1">
    <citation type="submission" date="2018-11" db="EMBL/GenBank/DDBJ databases">
        <title>Genome sequencing of Lachnoanaerobaculum sp. KCOM 2030 (= ChDC B114).</title>
        <authorList>
            <person name="Kook J.-K."/>
            <person name="Park S.-N."/>
            <person name="Lim Y.K."/>
        </authorList>
    </citation>
    <scope>NUCLEOTIDE SEQUENCE [LARGE SCALE GENOMIC DNA]</scope>
    <source>
        <strain evidence="4 5">KCOM 2030</strain>
    </source>
</reference>
<dbReference type="InterPro" id="IPR008863">
    <property type="entry name" value="Toxic_anion-R_TelA"/>
</dbReference>
<dbReference type="PANTHER" id="PTHR38432">
    <property type="entry name" value="TELA-LIKE PROTEIN SAOUHSC_01408"/>
    <property type="match status" value="1"/>
</dbReference>
<evidence type="ECO:0000256" key="3">
    <source>
        <dbReference type="SAM" id="Coils"/>
    </source>
</evidence>
<evidence type="ECO:0000256" key="2">
    <source>
        <dbReference type="PIRNR" id="PIRNR026508"/>
    </source>
</evidence>
<protein>
    <submittedName>
        <fullName evidence="4">Toxic anion resistance protein</fullName>
    </submittedName>
</protein>
<proteinExistence type="inferred from homology"/>
<dbReference type="EMBL" id="RRCO01000007">
    <property type="protein sequence ID" value="RRJ24346.1"/>
    <property type="molecule type" value="Genomic_DNA"/>
</dbReference>
<keyword evidence="5" id="KW-1185">Reference proteome</keyword>
<dbReference type="Proteomes" id="UP000272490">
    <property type="component" value="Unassembled WGS sequence"/>
</dbReference>
<comment type="caution">
    <text evidence="4">The sequence shown here is derived from an EMBL/GenBank/DDBJ whole genome shotgun (WGS) entry which is preliminary data.</text>
</comment>
<dbReference type="Pfam" id="PF05816">
    <property type="entry name" value="TelA"/>
    <property type="match status" value="1"/>
</dbReference>
<sequence>MNDNELKNNEINMDSLDDMLKEGPSLTFDIEEKAPETVVVEAAKPESTPQIKLSPEEERLVEEFSSKIDISNSQAVLTYGVGSQKKIAEFSENALERVKTKDLGEIGDMLAGVVGEIRSLEIDEEDKGFFGFFKKSGNKLANIKAKYDKVEVNVNNISKALEDHQVTLMKDVLMLDKMYELNMNYYKELSMYIMAGKKRLERANNVELPELIKKADESGLPEDTQKAKDFSQMINRFEKKIHDLELTKTVSLQMAPQIRLIQNNDSMMSDKIQSTIVNTIPLWKNQMVIAIGLKHSTDAAKAQKAVSDMTNELLKKNAESLKAATIETAKESERGIIDIETLKSTNKTLISTFDEVIKIQDEGRKKRKEAEAELRNIENEMRSKLLEISNRQVSDNQ</sequence>
<comment type="similarity">
    <text evidence="1 2">Belongs to the TelA family.</text>
</comment>
<name>A0A3P3QSU6_9FIRM</name>
<dbReference type="PIRSF" id="PIRSF026508">
    <property type="entry name" value="TelA"/>
    <property type="match status" value="1"/>
</dbReference>
<accession>A0A3P3QSU6</accession>
<keyword evidence="3" id="KW-0175">Coiled coil</keyword>
<evidence type="ECO:0000313" key="4">
    <source>
        <dbReference type="EMBL" id="RRJ24346.1"/>
    </source>
</evidence>